<evidence type="ECO:0000256" key="3">
    <source>
        <dbReference type="ARBA" id="ARBA00010171"/>
    </source>
</evidence>
<dbReference type="GO" id="GO:0003697">
    <property type="term" value="F:single-stranded DNA binding"/>
    <property type="evidence" value="ECO:0000318"/>
    <property type="project" value="GO_Central"/>
</dbReference>
<gene>
    <name evidence="13" type="ORF">AGOS_AEL337C</name>
</gene>
<evidence type="ECO:0000256" key="2">
    <source>
        <dbReference type="ARBA" id="ARBA00004286"/>
    </source>
</evidence>
<keyword evidence="9" id="KW-0539">Nucleus</keyword>
<comment type="subcellular location">
    <subcellularLocation>
        <location evidence="2">Chromosome</location>
    </subcellularLocation>
    <subcellularLocation>
        <location evidence="1">Nucleus</location>
    </subcellularLocation>
</comment>
<evidence type="ECO:0000256" key="9">
    <source>
        <dbReference type="ARBA" id="ARBA00023242"/>
    </source>
</evidence>
<dbReference type="STRING" id="284811.Q758T9"/>
<feature type="coiled-coil region" evidence="10">
    <location>
        <begin position="233"/>
        <end position="306"/>
    </location>
</feature>
<dbReference type="Pfam" id="PF13476">
    <property type="entry name" value="AAA_23"/>
    <property type="match status" value="1"/>
</dbReference>
<dbReference type="GeneID" id="4620693"/>
<evidence type="ECO:0000313" key="13">
    <source>
        <dbReference type="EMBL" id="AAS52347.2"/>
    </source>
</evidence>
<dbReference type="InterPro" id="IPR027417">
    <property type="entry name" value="P-loop_NTPase"/>
</dbReference>
<keyword evidence="7" id="KW-0067">ATP-binding</keyword>
<keyword evidence="14" id="KW-1185">Reference proteome</keyword>
<dbReference type="GO" id="GO:0030915">
    <property type="term" value="C:Smc5-Smc6 complex"/>
    <property type="evidence" value="ECO:0000318"/>
    <property type="project" value="GO_Central"/>
</dbReference>
<dbReference type="EMBL" id="AE016818">
    <property type="protein sequence ID" value="AAS52347.2"/>
    <property type="molecule type" value="Genomic_DNA"/>
</dbReference>
<dbReference type="GO" id="GO:0005524">
    <property type="term" value="F:ATP binding"/>
    <property type="evidence" value="ECO:0007669"/>
    <property type="project" value="UniProtKB-KW"/>
</dbReference>
<dbReference type="FunCoup" id="Q758T9">
    <property type="interactions" value="1062"/>
</dbReference>
<feature type="coiled-coil region" evidence="10">
    <location>
        <begin position="342"/>
        <end position="454"/>
    </location>
</feature>
<dbReference type="GO" id="GO:0016887">
    <property type="term" value="F:ATP hydrolysis activity"/>
    <property type="evidence" value="ECO:0007669"/>
    <property type="project" value="InterPro"/>
</dbReference>
<dbReference type="GO" id="GO:0000724">
    <property type="term" value="P:double-strand break repair via homologous recombination"/>
    <property type="evidence" value="ECO:0000318"/>
    <property type="project" value="GO_Central"/>
</dbReference>
<evidence type="ECO:0000256" key="6">
    <source>
        <dbReference type="ARBA" id="ARBA00022741"/>
    </source>
</evidence>
<evidence type="ECO:0000256" key="1">
    <source>
        <dbReference type="ARBA" id="ARBA00004123"/>
    </source>
</evidence>
<feature type="region of interest" description="Disordered" evidence="11">
    <location>
        <begin position="1"/>
        <end position="20"/>
    </location>
</feature>
<proteinExistence type="inferred from homology"/>
<dbReference type="AlphaFoldDB" id="Q758T9"/>
<dbReference type="PANTHER" id="PTHR45916">
    <property type="entry name" value="STRUCTURAL MAINTENANCE OF CHROMOSOMES PROTEIN 5"/>
    <property type="match status" value="1"/>
</dbReference>
<dbReference type="Gene3D" id="3.40.50.300">
    <property type="entry name" value="P-loop containing nucleotide triphosphate hydrolases"/>
    <property type="match status" value="2"/>
</dbReference>
<evidence type="ECO:0000256" key="8">
    <source>
        <dbReference type="ARBA" id="ARBA00023054"/>
    </source>
</evidence>
<feature type="compositionally biased region" description="Low complexity" evidence="11">
    <location>
        <begin position="1"/>
        <end position="10"/>
    </location>
</feature>
<evidence type="ECO:0000256" key="11">
    <source>
        <dbReference type="SAM" id="MobiDB-lite"/>
    </source>
</evidence>
<dbReference type="OrthoDB" id="10254973at2759"/>
<keyword evidence="5" id="KW-0158">Chromosome</keyword>
<dbReference type="RefSeq" id="NP_984523.2">
    <property type="nucleotide sequence ID" value="NM_209876.2"/>
</dbReference>
<evidence type="ECO:0000256" key="10">
    <source>
        <dbReference type="SAM" id="Coils"/>
    </source>
</evidence>
<reference evidence="13 14" key="1">
    <citation type="journal article" date="2004" name="Science">
        <title>The Ashbya gossypii genome as a tool for mapping the ancient Saccharomyces cerevisiae genome.</title>
        <authorList>
            <person name="Dietrich F.S."/>
            <person name="Voegeli S."/>
            <person name="Brachat S."/>
            <person name="Lerch A."/>
            <person name="Gates K."/>
            <person name="Steiner S."/>
            <person name="Mohr C."/>
            <person name="Pohlmann R."/>
            <person name="Luedi P."/>
            <person name="Choi S."/>
            <person name="Wing R.A."/>
            <person name="Flavier A."/>
            <person name="Gaffney T.D."/>
            <person name="Philippsen P."/>
        </authorList>
    </citation>
    <scope>NUCLEOTIDE SEQUENCE [LARGE SCALE GENOMIC DNA]</scope>
    <source>
        <strain evidence="14">ATCC 10895 / CBS 109.51 / FGSC 9923 / NRRL Y-1056</strain>
    </source>
</reference>
<dbReference type="OMA" id="RFWTSQP"/>
<keyword evidence="6" id="KW-0547">Nucleotide-binding</keyword>
<dbReference type="Gene3D" id="1.20.5.110">
    <property type="match status" value="1"/>
</dbReference>
<evidence type="ECO:0000313" key="14">
    <source>
        <dbReference type="Proteomes" id="UP000000591"/>
    </source>
</evidence>
<feature type="domain" description="Rad50/SbcC-type AAA" evidence="12">
    <location>
        <begin position="48"/>
        <end position="305"/>
    </location>
</feature>
<dbReference type="FunFam" id="3.40.50.300:FF:001301">
    <property type="entry name" value="Structural maintenance of chromosomes 5"/>
    <property type="match status" value="1"/>
</dbReference>
<name>Q758T9_EREGS</name>
<organism evidence="13 14">
    <name type="scientific">Eremothecium gossypii (strain ATCC 10895 / CBS 109.51 / FGSC 9923 / NRRL Y-1056)</name>
    <name type="common">Yeast</name>
    <name type="synonym">Ashbya gossypii</name>
    <dbReference type="NCBI Taxonomy" id="284811"/>
    <lineage>
        <taxon>Eukaryota</taxon>
        <taxon>Fungi</taxon>
        <taxon>Dikarya</taxon>
        <taxon>Ascomycota</taxon>
        <taxon>Saccharomycotina</taxon>
        <taxon>Saccharomycetes</taxon>
        <taxon>Saccharomycetales</taxon>
        <taxon>Saccharomycetaceae</taxon>
        <taxon>Eremothecium</taxon>
    </lineage>
</organism>
<evidence type="ECO:0000256" key="7">
    <source>
        <dbReference type="ARBA" id="ARBA00022840"/>
    </source>
</evidence>
<comment type="similarity">
    <text evidence="3">Belongs to the SMC family. SMC5 subfamily.</text>
</comment>
<dbReference type="eggNOG" id="KOG0979">
    <property type="taxonomic scope" value="Eukaryota"/>
</dbReference>
<dbReference type="Proteomes" id="UP000000591">
    <property type="component" value="Chromosome V"/>
</dbReference>
<dbReference type="CDD" id="cd22879">
    <property type="entry name" value="Smc5_CC_C"/>
    <property type="match status" value="1"/>
</dbReference>
<protein>
    <recommendedName>
        <fullName evidence="4">Structural maintenance of chromosomes protein 5</fullName>
    </recommendedName>
</protein>
<reference evidence="14" key="2">
    <citation type="journal article" date="2013" name="G3 (Bethesda)">
        <title>Genomes of Ashbya fungi isolated from insects reveal four mating-type loci, numerous translocations, lack of transposons, and distinct gene duplications.</title>
        <authorList>
            <person name="Dietrich F.S."/>
            <person name="Voegeli S."/>
            <person name="Kuo S."/>
            <person name="Philippsen P."/>
        </authorList>
    </citation>
    <scope>GENOME REANNOTATION</scope>
    <source>
        <strain evidence="14">ATCC 10895 / CBS 109.51 / FGSC 9923 / NRRL Y-1056</strain>
    </source>
</reference>
<accession>Q758T9</accession>
<dbReference type="InParanoid" id="Q758T9"/>
<evidence type="ECO:0000256" key="4">
    <source>
        <dbReference type="ARBA" id="ARBA00018687"/>
    </source>
</evidence>
<evidence type="ECO:0000259" key="12">
    <source>
        <dbReference type="Pfam" id="PF13476"/>
    </source>
</evidence>
<evidence type="ECO:0000256" key="5">
    <source>
        <dbReference type="ARBA" id="ARBA00022454"/>
    </source>
</evidence>
<dbReference type="HOGENOM" id="CLU_004969_2_0_1"/>
<dbReference type="GO" id="GO:0005634">
    <property type="term" value="C:nucleus"/>
    <property type="evidence" value="ECO:0000318"/>
    <property type="project" value="GO_Central"/>
</dbReference>
<sequence length="1097" mass="127736">MASTVDLGRSLRQRDDDQDGDLASLAGHKRLRRNTVQYAHFQEGAIVSIRLTNFVTYSLAEFHMSPSLNMIIGPNGSGKSTFVCAICLGLAGKPEYIGRAKRVEDFIKNGTAESTIEIQLRNSRNVSGLPMISAEDEAINVRTVLMKARRKCAYYINGEPVSENQMRALVSMLNIQLDNLCQFLSQERVEEFARLKADKLLEQTVRSVDASLLGLLEQLKTSQQEELSLNREVELGQKKLEKLMTHKESLENQVRALEEYERKKEEIDIHKRLLPYVRVKNHKRQLKDLKSEYERVKQELKEFLKDKKPFKIASNALLSEVENSQRQKQGKESEYIQVKSTQRSLIEELGKQRTEVEDLKKKVTYYRTRRENIRRKVEKAEQDIASRQQLLGSLVLPTQEEMDNYEQQRVDLYEQESAFEQKVEEMDSKVRALNRELTTIKSKLERRKKELASNDSLNALRGQTGRLEEVKKACEFVRIHPEMKGKVLEPPIVAIKAPNERIASYLTTCIDWHTSISLTMVDSASYREFNDTILKNFQVNLRELANTETSYPYPLEYIRQLGFDCYLSDFVTGDPAVLQMLKEQQRIHTIPVSTRNLDTRIIDDLRTPDKQGRLKFRRVIAGDYVYDFKRSRYGNKQIFSTDVQVKKAQFYIEGGMSDGMKQNIERELHELRERYRNIQKEVESTAQQKKQFHIPLAEVQRKLQDLQKAIHEQNHKRIIQSRTMSEIQNIEQKLEEFRRDMNKDVSEAISNCEAQIQSNLISQGEQLRLIVMNLSRLQEAQESVVRMGIKHIELRNRERSLNEVIGFFNAKEEELRGKYDEAKKAYAEVKDTAEFQAWMKEIRSYTDTERDELSVWANKYEEQNTFTLENILETIAKLETEIQMINHDESSVTILRQTVTDIKGLQAKLPTQMERLGLLRRGMLDMRNNLEPRLDELVENISQRFRKLFSNVGSAGEICLLKPDLYSEWKIEIRVKFRDVAELKKLDSHTQSGGERAVSTVLYMIALQHFTNAPFRVVDEINQGMDTRNERIVHKAMVENACAENTSQYFLITPKLLTNLHYHERMRIHCVFAGSWIPDPAEREEMVHYGELTSYKL</sequence>
<keyword evidence="8 10" id="KW-0175">Coiled coil</keyword>
<dbReference type="PANTHER" id="PTHR45916:SF1">
    <property type="entry name" value="STRUCTURAL MAINTENANCE OF CHROMOSOMES PROTEIN 5"/>
    <property type="match status" value="1"/>
</dbReference>
<dbReference type="InterPro" id="IPR038729">
    <property type="entry name" value="Rad50/SbcC_AAA"/>
</dbReference>
<feature type="coiled-coil region" evidence="10">
    <location>
        <begin position="661"/>
        <end position="747"/>
    </location>
</feature>
<dbReference type="KEGG" id="ago:AGOS_AEL337C"/>
<dbReference type="SUPFAM" id="SSF52540">
    <property type="entry name" value="P-loop containing nucleoside triphosphate hydrolases"/>
    <property type="match status" value="2"/>
</dbReference>